<keyword evidence="2" id="KW-1185">Reference proteome</keyword>
<evidence type="ECO:0000313" key="2">
    <source>
        <dbReference type="Proteomes" id="UP000831701"/>
    </source>
</evidence>
<name>A0ACB8X5C4_9TELE</name>
<proteinExistence type="predicted"/>
<gene>
    <name evidence="1" type="ORF">L3Q82_021683</name>
</gene>
<reference evidence="1" key="1">
    <citation type="submission" date="2022-04" db="EMBL/GenBank/DDBJ databases">
        <title>Jade perch genome.</title>
        <authorList>
            <person name="Chao B."/>
        </authorList>
    </citation>
    <scope>NUCLEOTIDE SEQUENCE</scope>
    <source>
        <strain evidence="1">CB-2022</strain>
    </source>
</reference>
<sequence length="422" mass="44321">MNLFFLLSTRYIHPSLHELCLFSLPFFCSTALIPLACASLAEMNLLGTTVVLVLLAGAWAQINVLRPQCDSPEAEEAALVAQDYLNAQHTHGYKYALNRIEDIKIYSKPEGDTYVLEVDLLETDCHVLDPTPLANCTVRPKALTAVEGDCDVVLNKVGGALTVTAFKCKTEESTEDLCIGCPTLLPLNDTTALDFVHASLATFNNNTVDVTYTLLEVGRMSSQIVSGGPIYLVEYVVVEANCTDGACVPLNDIMAARGICSATGLSAAHKVDCKMFSTLMPVVDANNTAAPAPALPPVVHVHSGSLSPKHGLRHHKLTTLHNPQLSGLLSAESAESAEVVPVVPVMVDAAAADPAPAAADPAAADPAVAADAASVSASAEVPILVMKRNVRAAPGDVGVGIPATQVDPISLVPVCPGKVRFF</sequence>
<dbReference type="Proteomes" id="UP000831701">
    <property type="component" value="Chromosome 3"/>
</dbReference>
<dbReference type="EMBL" id="CM041533">
    <property type="protein sequence ID" value="KAI3375166.1"/>
    <property type="molecule type" value="Genomic_DNA"/>
</dbReference>
<organism evidence="1 2">
    <name type="scientific">Scortum barcoo</name>
    <name type="common">barcoo grunter</name>
    <dbReference type="NCBI Taxonomy" id="214431"/>
    <lineage>
        <taxon>Eukaryota</taxon>
        <taxon>Metazoa</taxon>
        <taxon>Chordata</taxon>
        <taxon>Craniata</taxon>
        <taxon>Vertebrata</taxon>
        <taxon>Euteleostomi</taxon>
        <taxon>Actinopterygii</taxon>
        <taxon>Neopterygii</taxon>
        <taxon>Teleostei</taxon>
        <taxon>Neoteleostei</taxon>
        <taxon>Acanthomorphata</taxon>
        <taxon>Eupercaria</taxon>
        <taxon>Centrarchiformes</taxon>
        <taxon>Terapontoidei</taxon>
        <taxon>Terapontidae</taxon>
        <taxon>Scortum</taxon>
    </lineage>
</organism>
<accession>A0ACB8X5C4</accession>
<comment type="caution">
    <text evidence="1">The sequence shown here is derived from an EMBL/GenBank/DDBJ whole genome shotgun (WGS) entry which is preliminary data.</text>
</comment>
<protein>
    <submittedName>
        <fullName evidence="1">Uncharacterized protein</fullName>
    </submittedName>
</protein>
<evidence type="ECO:0000313" key="1">
    <source>
        <dbReference type="EMBL" id="KAI3375166.1"/>
    </source>
</evidence>